<keyword evidence="12" id="KW-0479">Metal-binding</keyword>
<gene>
    <name evidence="12" type="primary">fluC</name>
    <name evidence="12" type="synonym">crcB</name>
    <name evidence="13" type="ORF">Thiowin_00812</name>
</gene>
<evidence type="ECO:0000256" key="4">
    <source>
        <dbReference type="ARBA" id="ARBA00022692"/>
    </source>
</evidence>
<dbReference type="Pfam" id="PF02537">
    <property type="entry name" value="CRCB"/>
    <property type="match status" value="1"/>
</dbReference>
<keyword evidence="2 12" id="KW-1003">Cell membrane</keyword>
<dbReference type="Proteomes" id="UP001432180">
    <property type="component" value="Chromosome"/>
</dbReference>
<name>A0ABZ0S6K2_9GAMM</name>
<evidence type="ECO:0000256" key="8">
    <source>
        <dbReference type="ARBA" id="ARBA00023136"/>
    </source>
</evidence>
<dbReference type="PANTHER" id="PTHR28259">
    <property type="entry name" value="FLUORIDE EXPORT PROTEIN 1-RELATED"/>
    <property type="match status" value="1"/>
</dbReference>
<comment type="function">
    <text evidence="12">Fluoride-specific ion channel. Important for reducing fluoride concentration in the cell, thus reducing its toxicity.</text>
</comment>
<keyword evidence="12" id="KW-0813">Transport</keyword>
<feature type="transmembrane region" description="Helical" evidence="12">
    <location>
        <begin position="100"/>
        <end position="124"/>
    </location>
</feature>
<keyword evidence="14" id="KW-1185">Reference proteome</keyword>
<proteinExistence type="inferred from homology"/>
<dbReference type="EMBL" id="CP121472">
    <property type="protein sequence ID" value="WPL15883.1"/>
    <property type="molecule type" value="Genomic_DNA"/>
</dbReference>
<evidence type="ECO:0000313" key="13">
    <source>
        <dbReference type="EMBL" id="WPL15883.1"/>
    </source>
</evidence>
<feature type="transmembrane region" description="Helical" evidence="12">
    <location>
        <begin position="41"/>
        <end position="59"/>
    </location>
</feature>
<dbReference type="NCBIfam" id="TIGR00494">
    <property type="entry name" value="crcB"/>
    <property type="match status" value="1"/>
</dbReference>
<keyword evidence="3" id="KW-0997">Cell inner membrane</keyword>
<evidence type="ECO:0000256" key="6">
    <source>
        <dbReference type="ARBA" id="ARBA00023053"/>
    </source>
</evidence>
<reference evidence="13 14" key="1">
    <citation type="journal article" date="2023" name="Microorganisms">
        <title>Thiorhodovibrio frisius and Trv. litoralis spp. nov., Two Novel Members from a Clade of Fastidious Purple Sulfur Bacteria That Exhibit Unique Red-Shifted Light-Harvesting Capabilities.</title>
        <authorList>
            <person name="Methner A."/>
            <person name="Kuzyk S.B."/>
            <person name="Petersen J."/>
            <person name="Bauer S."/>
            <person name="Brinkmann H."/>
            <person name="Sichau K."/>
            <person name="Wanner G."/>
            <person name="Wolf J."/>
            <person name="Neumann-Schaal M."/>
            <person name="Henke P."/>
            <person name="Tank M."/>
            <person name="Sproer C."/>
            <person name="Bunk B."/>
            <person name="Overmann J."/>
        </authorList>
    </citation>
    <scope>NUCLEOTIDE SEQUENCE [LARGE SCALE GENOMIC DNA]</scope>
    <source>
        <strain evidence="13 14">DSM 6702</strain>
    </source>
</reference>
<sequence>MLGMLQLSAIAAGGALGAVARFALSNGVYRLLGRDFPWGTLAVNLSGSLLMGVLFVLFLERSLVSAEWRAAILIGFLGAFTTFSTFSLETLTLVEQGEVLRAFLNVGASLLLCLGACWLGMVAARAL</sequence>
<keyword evidence="6 12" id="KW-0915">Sodium</keyword>
<evidence type="ECO:0000256" key="7">
    <source>
        <dbReference type="ARBA" id="ARBA00023065"/>
    </source>
</evidence>
<evidence type="ECO:0000256" key="12">
    <source>
        <dbReference type="HAMAP-Rule" id="MF_00454"/>
    </source>
</evidence>
<organism evidence="13 14">
    <name type="scientific">Thiorhodovibrio winogradskyi</name>
    <dbReference type="NCBI Taxonomy" id="77007"/>
    <lineage>
        <taxon>Bacteria</taxon>
        <taxon>Pseudomonadati</taxon>
        <taxon>Pseudomonadota</taxon>
        <taxon>Gammaproteobacteria</taxon>
        <taxon>Chromatiales</taxon>
        <taxon>Chromatiaceae</taxon>
        <taxon>Thiorhodovibrio</taxon>
    </lineage>
</organism>
<keyword evidence="4 12" id="KW-0812">Transmembrane</keyword>
<keyword evidence="9 12" id="KW-0407">Ion channel</keyword>
<feature type="binding site" evidence="12">
    <location>
        <position position="81"/>
    </location>
    <ligand>
        <name>Na(+)</name>
        <dbReference type="ChEBI" id="CHEBI:29101"/>
        <note>structural</note>
    </ligand>
</feature>
<evidence type="ECO:0000256" key="1">
    <source>
        <dbReference type="ARBA" id="ARBA00004651"/>
    </source>
</evidence>
<comment type="activity regulation">
    <text evidence="12">Na(+) is not transported, but it plays an essential structural role and its presence is essential for fluoride channel function.</text>
</comment>
<evidence type="ECO:0000256" key="3">
    <source>
        <dbReference type="ARBA" id="ARBA00022519"/>
    </source>
</evidence>
<dbReference type="PANTHER" id="PTHR28259:SF1">
    <property type="entry name" value="FLUORIDE EXPORT PROTEIN 1-RELATED"/>
    <property type="match status" value="1"/>
</dbReference>
<keyword evidence="5 12" id="KW-1133">Transmembrane helix</keyword>
<feature type="binding site" evidence="12">
    <location>
        <position position="78"/>
    </location>
    <ligand>
        <name>Na(+)</name>
        <dbReference type="ChEBI" id="CHEBI:29101"/>
        <note>structural</note>
    </ligand>
</feature>
<keyword evidence="7 12" id="KW-0406">Ion transport</keyword>
<comment type="similarity">
    <text evidence="10 12">Belongs to the fluoride channel Fluc/FEX (TC 1.A.43) family.</text>
</comment>
<protein>
    <recommendedName>
        <fullName evidence="12">Fluoride-specific ion channel FluC</fullName>
    </recommendedName>
</protein>
<evidence type="ECO:0000256" key="5">
    <source>
        <dbReference type="ARBA" id="ARBA00022989"/>
    </source>
</evidence>
<comment type="subcellular location">
    <subcellularLocation>
        <location evidence="1 12">Cell membrane</location>
        <topology evidence="1 12">Multi-pass membrane protein</topology>
    </subcellularLocation>
</comment>
<dbReference type="InterPro" id="IPR003691">
    <property type="entry name" value="FluC"/>
</dbReference>
<comment type="catalytic activity">
    <reaction evidence="11">
        <text>fluoride(in) = fluoride(out)</text>
        <dbReference type="Rhea" id="RHEA:76159"/>
        <dbReference type="ChEBI" id="CHEBI:17051"/>
    </reaction>
    <physiologicalReaction direction="left-to-right" evidence="11">
        <dbReference type="Rhea" id="RHEA:76160"/>
    </physiologicalReaction>
</comment>
<dbReference type="HAMAP" id="MF_00454">
    <property type="entry name" value="FluC"/>
    <property type="match status" value="1"/>
</dbReference>
<feature type="transmembrane region" description="Helical" evidence="12">
    <location>
        <begin position="71"/>
        <end position="88"/>
    </location>
</feature>
<evidence type="ECO:0000256" key="11">
    <source>
        <dbReference type="ARBA" id="ARBA00035585"/>
    </source>
</evidence>
<evidence type="ECO:0000313" key="14">
    <source>
        <dbReference type="Proteomes" id="UP001432180"/>
    </source>
</evidence>
<evidence type="ECO:0000256" key="9">
    <source>
        <dbReference type="ARBA" id="ARBA00023303"/>
    </source>
</evidence>
<evidence type="ECO:0000256" key="10">
    <source>
        <dbReference type="ARBA" id="ARBA00035120"/>
    </source>
</evidence>
<accession>A0ABZ0S6K2</accession>
<evidence type="ECO:0000256" key="2">
    <source>
        <dbReference type="ARBA" id="ARBA00022475"/>
    </source>
</evidence>
<dbReference type="RefSeq" id="WP_328986431.1">
    <property type="nucleotide sequence ID" value="NZ_CP121472.1"/>
</dbReference>
<keyword evidence="8 12" id="KW-0472">Membrane</keyword>